<keyword evidence="3 6" id="KW-1133">Transmembrane helix</keyword>
<name>A0A6J1HJ52_CUCMO</name>
<keyword evidence="8" id="KW-1185">Reference proteome</keyword>
<comment type="subcellular location">
    <subcellularLocation>
        <location evidence="1">Membrane</location>
        <topology evidence="1">Single-pass membrane protein</topology>
    </subcellularLocation>
</comment>
<dbReference type="SUPFAM" id="SSF117070">
    <property type="entry name" value="LEA14-like"/>
    <property type="match status" value="1"/>
</dbReference>
<feature type="domain" description="Late embryogenesis abundant protein LEA-2 subgroup" evidence="7">
    <location>
        <begin position="94"/>
        <end position="188"/>
    </location>
</feature>
<protein>
    <submittedName>
        <fullName evidence="9">Uncharacterized protein At1g08160-like</fullName>
    </submittedName>
</protein>
<dbReference type="RefSeq" id="XP_022964992.1">
    <property type="nucleotide sequence ID" value="XM_023109224.1"/>
</dbReference>
<dbReference type="GO" id="GO:0005886">
    <property type="term" value="C:plasma membrane"/>
    <property type="evidence" value="ECO:0007669"/>
    <property type="project" value="TreeGrafter"/>
</dbReference>
<evidence type="ECO:0000313" key="8">
    <source>
        <dbReference type="Proteomes" id="UP000504609"/>
    </source>
</evidence>
<reference evidence="9" key="1">
    <citation type="submission" date="2025-08" db="UniProtKB">
        <authorList>
            <consortium name="RefSeq"/>
        </authorList>
    </citation>
    <scope>IDENTIFICATION</scope>
    <source>
        <tissue evidence="9">Young leaves</tissue>
    </source>
</reference>
<dbReference type="GeneID" id="111464936"/>
<dbReference type="PANTHER" id="PTHR31415:SF130">
    <property type="entry name" value="NDR1_HIN1-LIKE PROTEIN 6"/>
    <property type="match status" value="1"/>
</dbReference>
<dbReference type="Pfam" id="PF03168">
    <property type="entry name" value="LEA_2"/>
    <property type="match status" value="1"/>
</dbReference>
<dbReference type="InterPro" id="IPR004864">
    <property type="entry name" value="LEA_2"/>
</dbReference>
<dbReference type="PANTHER" id="PTHR31415">
    <property type="entry name" value="OS05G0367900 PROTEIN"/>
    <property type="match status" value="1"/>
</dbReference>
<organism evidence="8 9">
    <name type="scientific">Cucurbita moschata</name>
    <name type="common">Winter crookneck squash</name>
    <name type="synonym">Cucurbita pepo var. moschata</name>
    <dbReference type="NCBI Taxonomy" id="3662"/>
    <lineage>
        <taxon>Eukaryota</taxon>
        <taxon>Viridiplantae</taxon>
        <taxon>Streptophyta</taxon>
        <taxon>Embryophyta</taxon>
        <taxon>Tracheophyta</taxon>
        <taxon>Spermatophyta</taxon>
        <taxon>Magnoliopsida</taxon>
        <taxon>eudicotyledons</taxon>
        <taxon>Gunneridae</taxon>
        <taxon>Pentapetalae</taxon>
        <taxon>rosids</taxon>
        <taxon>fabids</taxon>
        <taxon>Cucurbitales</taxon>
        <taxon>Cucurbitaceae</taxon>
        <taxon>Cucurbiteae</taxon>
        <taxon>Cucurbita</taxon>
    </lineage>
</organism>
<feature type="region of interest" description="Disordered" evidence="5">
    <location>
        <begin position="1"/>
        <end position="30"/>
    </location>
</feature>
<keyword evidence="4 6" id="KW-0472">Membrane</keyword>
<accession>A0A6J1HJ52</accession>
<evidence type="ECO:0000256" key="3">
    <source>
        <dbReference type="ARBA" id="ARBA00022989"/>
    </source>
</evidence>
<keyword evidence="2 6" id="KW-0812">Transmembrane</keyword>
<evidence type="ECO:0000259" key="7">
    <source>
        <dbReference type="Pfam" id="PF03168"/>
    </source>
</evidence>
<dbReference type="InterPro" id="IPR044839">
    <property type="entry name" value="NDR1-like"/>
</dbReference>
<dbReference type="AlphaFoldDB" id="A0A6J1HJ52"/>
<evidence type="ECO:0000313" key="9">
    <source>
        <dbReference type="RefSeq" id="XP_022964992.1"/>
    </source>
</evidence>
<evidence type="ECO:0000256" key="2">
    <source>
        <dbReference type="ARBA" id="ARBA00022692"/>
    </source>
</evidence>
<evidence type="ECO:0000256" key="5">
    <source>
        <dbReference type="SAM" id="MobiDB-lite"/>
    </source>
</evidence>
<proteinExistence type="predicted"/>
<gene>
    <name evidence="9" type="primary">LOC111464936</name>
</gene>
<dbReference type="KEGG" id="cmos:111464936"/>
<evidence type="ECO:0000256" key="1">
    <source>
        <dbReference type="ARBA" id="ARBA00004167"/>
    </source>
</evidence>
<evidence type="ECO:0000256" key="4">
    <source>
        <dbReference type="ARBA" id="ARBA00023136"/>
    </source>
</evidence>
<sequence length="213" mass="23968">MRSNTQEEASSSTTSIIEAPKPSSYGQQHGTAKRTKLMRIIGRSLLAVMFLVGLAIVICWLVVFPKTPNLILENGHVTPHSLTDRKLNASISFTIKSYNPNKRASIHMDSMKMTLDDMGQTFITTIPTFTQPPGNQTFLNPTVEVNFIYPFGQMKDLMLSDGLNPELHFSAHVSYIVEKWASKRRSLEIYCDRVRLKINGSTPFDNTKCKVDL</sequence>
<dbReference type="GO" id="GO:0098542">
    <property type="term" value="P:defense response to other organism"/>
    <property type="evidence" value="ECO:0007669"/>
    <property type="project" value="InterPro"/>
</dbReference>
<dbReference type="Proteomes" id="UP000504609">
    <property type="component" value="Unplaced"/>
</dbReference>
<feature type="transmembrane region" description="Helical" evidence="6">
    <location>
        <begin position="44"/>
        <end position="64"/>
    </location>
</feature>
<dbReference type="GO" id="GO:0009506">
    <property type="term" value="C:plasmodesma"/>
    <property type="evidence" value="ECO:0007669"/>
    <property type="project" value="TreeGrafter"/>
</dbReference>
<evidence type="ECO:0000256" key="6">
    <source>
        <dbReference type="SAM" id="Phobius"/>
    </source>
</evidence>
<feature type="compositionally biased region" description="Low complexity" evidence="5">
    <location>
        <begin position="7"/>
        <end position="19"/>
    </location>
</feature>